<dbReference type="Proteomes" id="UP000321389">
    <property type="component" value="Chromosome"/>
</dbReference>
<dbReference type="GO" id="GO:0051920">
    <property type="term" value="F:peroxiredoxin activity"/>
    <property type="evidence" value="ECO:0007669"/>
    <property type="project" value="InterPro"/>
</dbReference>
<proteinExistence type="predicted"/>
<accession>A0A5B8KV14</accession>
<dbReference type="InterPro" id="IPR003779">
    <property type="entry name" value="CMD-like"/>
</dbReference>
<evidence type="ECO:0000313" key="3">
    <source>
        <dbReference type="Proteomes" id="UP000321389"/>
    </source>
</evidence>
<dbReference type="RefSeq" id="WP_146298129.1">
    <property type="nucleotide sequence ID" value="NZ_CP042301.2"/>
</dbReference>
<keyword evidence="3" id="KW-1185">Reference proteome</keyword>
<evidence type="ECO:0000259" key="1">
    <source>
        <dbReference type="Pfam" id="PF02627"/>
    </source>
</evidence>
<sequence>MPHVTPLDRAELPQFAELFERYDRIRGFLPNSILTMGRRPAIAEAFMRLNQAILYEGTVPEALKMMVAYMASSAAGCRYCQAHMANLSSVYGVADDKIRAIWEFETSDLFSDAEKAALRLALHAGSVPNTAAAAHFDALEAHFTDAEIVEIVASIALFGYLNRWNDTMATEIEGVPQNLAERAIAPAGWQAGKHGAQD</sequence>
<dbReference type="AlphaFoldDB" id="A0A5B8KV14"/>
<dbReference type="EMBL" id="CP042301">
    <property type="protein sequence ID" value="QDY99473.1"/>
    <property type="molecule type" value="Genomic_DNA"/>
</dbReference>
<dbReference type="Pfam" id="PF02627">
    <property type="entry name" value="CMD"/>
    <property type="match status" value="1"/>
</dbReference>
<dbReference type="Gene3D" id="1.20.1290.10">
    <property type="entry name" value="AhpD-like"/>
    <property type="match status" value="1"/>
</dbReference>
<protein>
    <submittedName>
        <fullName evidence="2">Carboxymuconolactone decarboxylase family protein</fullName>
    </submittedName>
</protein>
<name>A0A5B8KV14_9HYPH</name>
<reference evidence="2" key="1">
    <citation type="submission" date="2020-04" db="EMBL/GenBank/DDBJ databases">
        <title>Nitratireductor sp. nov. isolated from mangrove soil.</title>
        <authorList>
            <person name="Ye Y."/>
        </authorList>
    </citation>
    <scope>NUCLEOTIDE SEQUENCE</scope>
    <source>
        <strain evidence="2">SY7</strain>
    </source>
</reference>
<dbReference type="PANTHER" id="PTHR35446">
    <property type="entry name" value="SI:CH211-175M2.5"/>
    <property type="match status" value="1"/>
</dbReference>
<gene>
    <name evidence="2" type="ORF">FQ775_03290</name>
</gene>
<dbReference type="SUPFAM" id="SSF69118">
    <property type="entry name" value="AhpD-like"/>
    <property type="match status" value="1"/>
</dbReference>
<dbReference type="InterPro" id="IPR029032">
    <property type="entry name" value="AhpD-like"/>
</dbReference>
<dbReference type="PANTHER" id="PTHR35446:SF2">
    <property type="entry name" value="CARBOXYMUCONOLACTONE DECARBOXYLASE-LIKE DOMAIN-CONTAINING PROTEIN"/>
    <property type="match status" value="1"/>
</dbReference>
<organism evidence="2 3">
    <name type="scientific">Nitratireductor mangrovi</name>
    <dbReference type="NCBI Taxonomy" id="2599600"/>
    <lineage>
        <taxon>Bacteria</taxon>
        <taxon>Pseudomonadati</taxon>
        <taxon>Pseudomonadota</taxon>
        <taxon>Alphaproteobacteria</taxon>
        <taxon>Hyphomicrobiales</taxon>
        <taxon>Phyllobacteriaceae</taxon>
        <taxon>Nitratireductor</taxon>
    </lineage>
</organism>
<evidence type="ECO:0000313" key="2">
    <source>
        <dbReference type="EMBL" id="QDY99473.1"/>
    </source>
</evidence>
<dbReference type="KEGG" id="niy:FQ775_03290"/>
<feature type="domain" description="Carboxymuconolactone decarboxylase-like" evidence="1">
    <location>
        <begin position="40"/>
        <end position="121"/>
    </location>
</feature>
<dbReference type="OrthoDB" id="9801997at2"/>